<dbReference type="InterPro" id="IPR001610">
    <property type="entry name" value="PAC"/>
</dbReference>
<evidence type="ECO:0000313" key="6">
    <source>
        <dbReference type="EMBL" id="ATQ75699.1"/>
    </source>
</evidence>
<dbReference type="NCBIfam" id="TIGR00229">
    <property type="entry name" value="sensory_box"/>
    <property type="match status" value="1"/>
</dbReference>
<dbReference type="CDD" id="cd01949">
    <property type="entry name" value="GGDEF"/>
    <property type="match status" value="1"/>
</dbReference>
<evidence type="ECO:0000259" key="2">
    <source>
        <dbReference type="PROSITE" id="PS50110"/>
    </source>
</evidence>
<organism evidence="6 7">
    <name type="scientific">Massilia violaceinigra</name>
    <dbReference type="NCBI Taxonomy" id="2045208"/>
    <lineage>
        <taxon>Bacteria</taxon>
        <taxon>Pseudomonadati</taxon>
        <taxon>Pseudomonadota</taxon>
        <taxon>Betaproteobacteria</taxon>
        <taxon>Burkholderiales</taxon>
        <taxon>Oxalobacteraceae</taxon>
        <taxon>Telluria group</taxon>
        <taxon>Massilia</taxon>
    </lineage>
</organism>
<dbReference type="GO" id="GO:0000160">
    <property type="term" value="P:phosphorelay signal transduction system"/>
    <property type="evidence" value="ECO:0007669"/>
    <property type="project" value="InterPro"/>
</dbReference>
<dbReference type="SUPFAM" id="SSF141868">
    <property type="entry name" value="EAL domain-like"/>
    <property type="match status" value="1"/>
</dbReference>
<dbReference type="Pfam" id="PF00990">
    <property type="entry name" value="GGDEF"/>
    <property type="match status" value="1"/>
</dbReference>
<dbReference type="Gene3D" id="3.30.70.270">
    <property type="match status" value="1"/>
</dbReference>
<dbReference type="Proteomes" id="UP000229897">
    <property type="component" value="Chromosome"/>
</dbReference>
<dbReference type="SMART" id="SM00448">
    <property type="entry name" value="REC"/>
    <property type="match status" value="2"/>
</dbReference>
<dbReference type="NCBIfam" id="TIGR00254">
    <property type="entry name" value="GGDEF"/>
    <property type="match status" value="1"/>
</dbReference>
<feature type="domain" description="GGDEF" evidence="5">
    <location>
        <begin position="448"/>
        <end position="581"/>
    </location>
</feature>
<feature type="domain" description="Response regulatory" evidence="2">
    <location>
        <begin position="10"/>
        <end position="126"/>
    </location>
</feature>
<dbReference type="KEGG" id="mass:CR152_15045"/>
<feature type="modified residue" description="4-aspartylphosphate" evidence="1">
    <location>
        <position position="200"/>
    </location>
</feature>
<dbReference type="InterPro" id="IPR043128">
    <property type="entry name" value="Rev_trsase/Diguanyl_cyclase"/>
</dbReference>
<dbReference type="InterPro" id="IPR001789">
    <property type="entry name" value="Sig_transdc_resp-reg_receiver"/>
</dbReference>
<keyword evidence="7" id="KW-1185">Reference proteome</keyword>
<dbReference type="OrthoDB" id="9813903at2"/>
<dbReference type="PANTHER" id="PTHR44757:SF2">
    <property type="entry name" value="BIOFILM ARCHITECTURE MAINTENANCE PROTEIN MBAA"/>
    <property type="match status" value="1"/>
</dbReference>
<dbReference type="Pfam" id="PF00563">
    <property type="entry name" value="EAL"/>
    <property type="match status" value="1"/>
</dbReference>
<dbReference type="InterPro" id="IPR001633">
    <property type="entry name" value="EAL_dom"/>
</dbReference>
<dbReference type="InterPro" id="IPR000700">
    <property type="entry name" value="PAS-assoc_C"/>
</dbReference>
<dbReference type="EMBL" id="CP024608">
    <property type="protein sequence ID" value="ATQ75699.1"/>
    <property type="molecule type" value="Genomic_DNA"/>
</dbReference>
<dbReference type="SUPFAM" id="SSF55073">
    <property type="entry name" value="Nucleotide cyclase"/>
    <property type="match status" value="1"/>
</dbReference>
<name>A0A2D2DL30_9BURK</name>
<dbReference type="InterPro" id="IPR035965">
    <property type="entry name" value="PAS-like_dom_sf"/>
</dbReference>
<evidence type="ECO:0000259" key="5">
    <source>
        <dbReference type="PROSITE" id="PS50887"/>
    </source>
</evidence>
<dbReference type="RefSeq" id="WP_099875679.1">
    <property type="nucleotide sequence ID" value="NZ_CP024608.1"/>
</dbReference>
<dbReference type="PROSITE" id="PS50113">
    <property type="entry name" value="PAC"/>
    <property type="match status" value="1"/>
</dbReference>
<dbReference type="PANTHER" id="PTHR44757">
    <property type="entry name" value="DIGUANYLATE CYCLASE DGCP"/>
    <property type="match status" value="1"/>
</dbReference>
<gene>
    <name evidence="6" type="ORF">CR152_15045</name>
</gene>
<dbReference type="SMART" id="SM00086">
    <property type="entry name" value="PAC"/>
    <property type="match status" value="1"/>
</dbReference>
<feature type="domain" description="PAC" evidence="3">
    <location>
        <begin position="364"/>
        <end position="416"/>
    </location>
</feature>
<dbReference type="SMART" id="SM00267">
    <property type="entry name" value="GGDEF"/>
    <property type="match status" value="1"/>
</dbReference>
<dbReference type="CDD" id="cd01948">
    <property type="entry name" value="EAL"/>
    <property type="match status" value="1"/>
</dbReference>
<proteinExistence type="predicted"/>
<dbReference type="PROSITE" id="PS50110">
    <property type="entry name" value="RESPONSE_REGULATORY"/>
    <property type="match status" value="2"/>
</dbReference>
<dbReference type="InterPro" id="IPR052155">
    <property type="entry name" value="Biofilm_reg_signaling"/>
</dbReference>
<dbReference type="Gene3D" id="3.40.50.2300">
    <property type="match status" value="2"/>
</dbReference>
<dbReference type="InterPro" id="IPR029787">
    <property type="entry name" value="Nucleotide_cyclase"/>
</dbReference>
<evidence type="ECO:0000259" key="3">
    <source>
        <dbReference type="PROSITE" id="PS50113"/>
    </source>
</evidence>
<dbReference type="PROSITE" id="PS50883">
    <property type="entry name" value="EAL"/>
    <property type="match status" value="1"/>
</dbReference>
<dbReference type="InterPro" id="IPR011006">
    <property type="entry name" value="CheY-like_superfamily"/>
</dbReference>
<evidence type="ECO:0000313" key="7">
    <source>
        <dbReference type="Proteomes" id="UP000229897"/>
    </source>
</evidence>
<dbReference type="Gene3D" id="3.30.450.20">
    <property type="entry name" value="PAS domain"/>
    <property type="match status" value="1"/>
</dbReference>
<dbReference type="InterPro" id="IPR035919">
    <property type="entry name" value="EAL_sf"/>
</dbReference>
<feature type="domain" description="Response regulatory" evidence="2">
    <location>
        <begin position="151"/>
        <end position="267"/>
    </location>
</feature>
<dbReference type="Pfam" id="PF00072">
    <property type="entry name" value="Response_reg"/>
    <property type="match status" value="2"/>
</dbReference>
<feature type="modified residue" description="4-aspartylphosphate" evidence="1">
    <location>
        <position position="59"/>
    </location>
</feature>
<dbReference type="SMART" id="SM00052">
    <property type="entry name" value="EAL"/>
    <property type="match status" value="1"/>
</dbReference>
<dbReference type="PROSITE" id="PS50887">
    <property type="entry name" value="GGDEF"/>
    <property type="match status" value="1"/>
</dbReference>
<dbReference type="Pfam" id="PF08447">
    <property type="entry name" value="PAS_3"/>
    <property type="match status" value="1"/>
</dbReference>
<dbReference type="Gene3D" id="3.20.20.450">
    <property type="entry name" value="EAL domain"/>
    <property type="match status" value="1"/>
</dbReference>
<accession>A0A2D2DL30</accession>
<sequence>MNRFSRHRPRILIVDDVHENLHLLMNILSATHTMTAATSGEKALELARRSPQPELILLDIKMPGMDGYTVLSRLKSDPATTHIPVIFVTALDDAADVAGGLELGVADYITKPVDPELLLLRVSTQLTLQRYREDAGLFDSELSADPASAPTLLLVDDVPQNLHGLLEALRDDYRIMIAGSGAKALDLVQGTAPPDLILLDIMMPGMGGLEVCQHIKSLPEHSRIPVIFVTVADRAHDKLKGFELGAADYITKPFDIEEVRARVRTHLELSRLRRHLERVVAQRTALLQKSEEKYRILADYSPNWEYWLGPDGSYLYVSPACSAVSGYAPADFFADPALMEKIIDPADLAGWAEFGSACGMDEIAPFVCRIRALDGSERWVEHVAKRVLDAEGTPRGWRGSYANITQRRQAEQQLDFVTHRDPLTGLSNRALFAELLVHAVKQARHAQSVFALLFINLDNFMTINESLGHSAGDRLLTEVAMRLRALLPGVDAIARVGGDEFNIVLEHEANAPGVDLVAQRIIDALSLPYQLDGTSAYVGASVGIALYPADGGDVGTLQSSAAAALHQAKAKGPGALRFFSPEMSSRARDRLGLEADLRGALERREFSLHYQPQVDLRSGELIGLEALIRWTHPVRGNVAPAAFIPLAEECGLIVDLGDWVLKTACHQIRRWSDAGLAPRHTAVNISAVQLSSGRLLDSVKRALDAAGIAPEQLELEITESFVMLERELSFQSLADLRALGVRLSIDDFGTGYSSLAYLQQLKVHKLKIDMSFVRDMMNNSGNAAIVRAVIALGQSLGLEVIAEGVEEAGQARYLRDLGCDVMQGYLFSRPLVGEDTGALLADFTTRHFTF</sequence>
<keyword evidence="1" id="KW-0597">Phosphoprotein</keyword>
<dbReference type="InterPro" id="IPR013655">
    <property type="entry name" value="PAS_fold_3"/>
</dbReference>
<dbReference type="InterPro" id="IPR000160">
    <property type="entry name" value="GGDEF_dom"/>
</dbReference>
<dbReference type="AlphaFoldDB" id="A0A2D2DL30"/>
<dbReference type="InterPro" id="IPR000014">
    <property type="entry name" value="PAS"/>
</dbReference>
<feature type="domain" description="EAL" evidence="4">
    <location>
        <begin position="590"/>
        <end position="844"/>
    </location>
</feature>
<protein>
    <submittedName>
        <fullName evidence="6">Two-component system response regulator</fullName>
    </submittedName>
</protein>
<dbReference type="SUPFAM" id="SSF55785">
    <property type="entry name" value="PYP-like sensor domain (PAS domain)"/>
    <property type="match status" value="1"/>
</dbReference>
<dbReference type="SUPFAM" id="SSF52172">
    <property type="entry name" value="CheY-like"/>
    <property type="match status" value="2"/>
</dbReference>
<evidence type="ECO:0000259" key="4">
    <source>
        <dbReference type="PROSITE" id="PS50883"/>
    </source>
</evidence>
<reference evidence="6" key="1">
    <citation type="submission" date="2017-10" db="EMBL/GenBank/DDBJ databases">
        <title>Massilia psychrophilum sp. nov., a novel purple-pigmented bacterium isolated from Tianshan glacier, Xinjiang Municipality, China.</title>
        <authorList>
            <person name="Wang H."/>
        </authorList>
    </citation>
    <scope>NUCLEOTIDE SEQUENCE [LARGE SCALE GENOMIC DNA]</scope>
    <source>
        <strain evidence="6">B2</strain>
    </source>
</reference>
<dbReference type="FunFam" id="3.20.20.450:FF:000001">
    <property type="entry name" value="Cyclic di-GMP phosphodiesterase yahA"/>
    <property type="match status" value="1"/>
</dbReference>
<evidence type="ECO:0000256" key="1">
    <source>
        <dbReference type="PROSITE-ProRule" id="PRU00169"/>
    </source>
</evidence>